<dbReference type="Pfam" id="PF13472">
    <property type="entry name" value="Lipase_GDSL_2"/>
    <property type="match status" value="1"/>
</dbReference>
<dbReference type="PANTHER" id="PTHR37981:SF1">
    <property type="entry name" value="SGNH HYDROLASE-TYPE ESTERASE DOMAIN-CONTAINING PROTEIN"/>
    <property type="match status" value="1"/>
</dbReference>
<dbReference type="AlphaFoldDB" id="A0A840J6Z6"/>
<evidence type="ECO:0000313" key="6">
    <source>
        <dbReference type="Proteomes" id="UP000581769"/>
    </source>
</evidence>
<dbReference type="CDD" id="cd01823">
    <property type="entry name" value="SEST_like"/>
    <property type="match status" value="1"/>
</dbReference>
<feature type="active site" evidence="1">
    <location>
        <position position="259"/>
    </location>
</feature>
<protein>
    <submittedName>
        <fullName evidence="5">Lysophospholipase L1-like esterase</fullName>
    </submittedName>
</protein>
<dbReference type="GO" id="GO:0004806">
    <property type="term" value="F:triacylglycerol lipase activity"/>
    <property type="evidence" value="ECO:0007669"/>
    <property type="project" value="TreeGrafter"/>
</dbReference>
<feature type="disulfide bond" evidence="2">
    <location>
        <begin position="134"/>
        <end position="142"/>
    </location>
</feature>
<feature type="chain" id="PRO_5032945701" evidence="3">
    <location>
        <begin position="29"/>
        <end position="276"/>
    </location>
</feature>
<name>A0A840J6Z6_9PSEU</name>
<feature type="active site" description="Nucleophile" evidence="1">
    <location>
        <position position="42"/>
    </location>
</feature>
<evidence type="ECO:0000256" key="2">
    <source>
        <dbReference type="PIRSR" id="PIRSR637460-2"/>
    </source>
</evidence>
<dbReference type="RefSeq" id="WP_184783763.1">
    <property type="nucleotide sequence ID" value="NZ_JACHMG010000001.1"/>
</dbReference>
<dbReference type="InterPro" id="IPR036514">
    <property type="entry name" value="SGNH_hydro_sf"/>
</dbReference>
<dbReference type="PANTHER" id="PTHR37981">
    <property type="entry name" value="LIPASE 2"/>
    <property type="match status" value="1"/>
</dbReference>
<comment type="caution">
    <text evidence="5">The sequence shown here is derived from an EMBL/GenBank/DDBJ whole genome shotgun (WGS) entry which is preliminary data.</text>
</comment>
<accession>A0A840J6Z6</accession>
<gene>
    <name evidence="5" type="ORF">BJY18_006669</name>
</gene>
<dbReference type="Proteomes" id="UP000581769">
    <property type="component" value="Unassembled WGS sequence"/>
</dbReference>
<evidence type="ECO:0000313" key="5">
    <source>
        <dbReference type="EMBL" id="MBB4689184.1"/>
    </source>
</evidence>
<feature type="domain" description="SGNH hydrolase-type esterase" evidence="4">
    <location>
        <begin position="39"/>
        <end position="265"/>
    </location>
</feature>
<dbReference type="GO" id="GO:0019433">
    <property type="term" value="P:triglyceride catabolic process"/>
    <property type="evidence" value="ECO:0007669"/>
    <property type="project" value="TreeGrafter"/>
</dbReference>
<sequence>MRRKLTPWLIAALTATGFGLVHATAAGAAETGPADYVSLGSSFAAGPGIPDLQPGSPSACGRSTNNYASVLARDRGLGHTDASCSGATTANVVTTGQAGQPPQVDAVTADTTLVTVTIGGNDVNYLGSINTYSCQTSGGSDCGSVDTAAIDQAFGELPGRMRDVVNRIREKAPSARILVVSYFSLLPPSGACDGVPLTDDQLGYEHSIADRLATVTADAAGATGAELVDLAGASRDHSACAAEPWVEKYTAPAGRVTYHPNEAGMLGAAQLIESVL</sequence>
<feature type="disulfide bond" evidence="2">
    <location>
        <begin position="192"/>
        <end position="240"/>
    </location>
</feature>
<evidence type="ECO:0000256" key="1">
    <source>
        <dbReference type="PIRSR" id="PIRSR637460-1"/>
    </source>
</evidence>
<dbReference type="EMBL" id="JACHMG010000001">
    <property type="protein sequence ID" value="MBB4689184.1"/>
    <property type="molecule type" value="Genomic_DNA"/>
</dbReference>
<dbReference type="InterPro" id="IPR013830">
    <property type="entry name" value="SGNH_hydro"/>
</dbReference>
<organism evidence="5 6">
    <name type="scientific">Amycolatopsis jiangsuensis</name>
    <dbReference type="NCBI Taxonomy" id="1181879"/>
    <lineage>
        <taxon>Bacteria</taxon>
        <taxon>Bacillati</taxon>
        <taxon>Actinomycetota</taxon>
        <taxon>Actinomycetes</taxon>
        <taxon>Pseudonocardiales</taxon>
        <taxon>Pseudonocardiaceae</taxon>
        <taxon>Amycolatopsis</taxon>
    </lineage>
</organism>
<feature type="disulfide bond" evidence="2">
    <location>
        <begin position="60"/>
        <end position="84"/>
    </location>
</feature>
<dbReference type="Gene3D" id="3.40.50.1110">
    <property type="entry name" value="SGNH hydrolase"/>
    <property type="match status" value="1"/>
</dbReference>
<evidence type="ECO:0000256" key="3">
    <source>
        <dbReference type="SAM" id="SignalP"/>
    </source>
</evidence>
<dbReference type="InterPro" id="IPR037460">
    <property type="entry name" value="SEST-like"/>
</dbReference>
<proteinExistence type="predicted"/>
<keyword evidence="6" id="KW-1185">Reference proteome</keyword>
<evidence type="ECO:0000259" key="4">
    <source>
        <dbReference type="Pfam" id="PF13472"/>
    </source>
</evidence>
<keyword evidence="3" id="KW-0732">Signal</keyword>
<feature type="signal peptide" evidence="3">
    <location>
        <begin position="1"/>
        <end position="28"/>
    </location>
</feature>
<reference evidence="5 6" key="1">
    <citation type="submission" date="2020-08" db="EMBL/GenBank/DDBJ databases">
        <title>Sequencing the genomes of 1000 actinobacteria strains.</title>
        <authorList>
            <person name="Klenk H.-P."/>
        </authorList>
    </citation>
    <scope>NUCLEOTIDE SEQUENCE [LARGE SCALE GENOMIC DNA]</scope>
    <source>
        <strain evidence="5 6">DSM 45859</strain>
    </source>
</reference>
<dbReference type="SUPFAM" id="SSF52266">
    <property type="entry name" value="SGNH hydrolase"/>
    <property type="match status" value="1"/>
</dbReference>
<keyword evidence="2" id="KW-1015">Disulfide bond</keyword>